<accession>A0ACB8A6Z3</accession>
<keyword evidence="2" id="KW-1185">Reference proteome</keyword>
<dbReference type="EMBL" id="MU267799">
    <property type="protein sequence ID" value="KAH7908761.1"/>
    <property type="molecule type" value="Genomic_DNA"/>
</dbReference>
<gene>
    <name evidence="1" type="ORF">BJ138DRAFT_319135</name>
</gene>
<comment type="caution">
    <text evidence="1">The sequence shown here is derived from an EMBL/GenBank/DDBJ whole genome shotgun (WGS) entry which is preliminary data.</text>
</comment>
<reference evidence="1" key="1">
    <citation type="journal article" date="2021" name="New Phytol.">
        <title>Evolutionary innovations through gain and loss of genes in the ectomycorrhizal Boletales.</title>
        <authorList>
            <person name="Wu G."/>
            <person name="Miyauchi S."/>
            <person name="Morin E."/>
            <person name="Kuo A."/>
            <person name="Drula E."/>
            <person name="Varga T."/>
            <person name="Kohler A."/>
            <person name="Feng B."/>
            <person name="Cao Y."/>
            <person name="Lipzen A."/>
            <person name="Daum C."/>
            <person name="Hundley H."/>
            <person name="Pangilinan J."/>
            <person name="Johnson J."/>
            <person name="Barry K."/>
            <person name="LaButti K."/>
            <person name="Ng V."/>
            <person name="Ahrendt S."/>
            <person name="Min B."/>
            <person name="Choi I.G."/>
            <person name="Park H."/>
            <person name="Plett J.M."/>
            <person name="Magnuson J."/>
            <person name="Spatafora J.W."/>
            <person name="Nagy L.G."/>
            <person name="Henrissat B."/>
            <person name="Grigoriev I.V."/>
            <person name="Yang Z.L."/>
            <person name="Xu J."/>
            <person name="Martin F.M."/>
        </authorList>
    </citation>
    <scope>NUCLEOTIDE SEQUENCE</scope>
    <source>
        <strain evidence="1">ATCC 28755</strain>
    </source>
</reference>
<name>A0ACB8A6Z3_9AGAM</name>
<sequence>MPRGTTTTKRGGNGENSASTKGKVEVVYERAREDASTFPQQMHMHADEIQSSLDGMKGQHIARKNVFACMGEIREDSEANFEALFEAYPALLDNVVRHRLQEVENTHSTVKSHTAELRKSRMKLMANAKSHLDEGREKQRLAMDADAFIKHYKALLLST</sequence>
<organism evidence="1 2">
    <name type="scientific">Hygrophoropsis aurantiaca</name>
    <dbReference type="NCBI Taxonomy" id="72124"/>
    <lineage>
        <taxon>Eukaryota</taxon>
        <taxon>Fungi</taxon>
        <taxon>Dikarya</taxon>
        <taxon>Basidiomycota</taxon>
        <taxon>Agaricomycotina</taxon>
        <taxon>Agaricomycetes</taxon>
        <taxon>Agaricomycetidae</taxon>
        <taxon>Boletales</taxon>
        <taxon>Coniophorineae</taxon>
        <taxon>Hygrophoropsidaceae</taxon>
        <taxon>Hygrophoropsis</taxon>
    </lineage>
</organism>
<dbReference type="Proteomes" id="UP000790377">
    <property type="component" value="Unassembled WGS sequence"/>
</dbReference>
<protein>
    <submittedName>
        <fullName evidence="1">Uncharacterized protein</fullName>
    </submittedName>
</protein>
<evidence type="ECO:0000313" key="2">
    <source>
        <dbReference type="Proteomes" id="UP000790377"/>
    </source>
</evidence>
<evidence type="ECO:0000313" key="1">
    <source>
        <dbReference type="EMBL" id="KAH7908761.1"/>
    </source>
</evidence>
<proteinExistence type="predicted"/>